<accession>A0A4T0W7N1</accession>
<dbReference type="AlphaFoldDB" id="A0A4T0W7N1"/>
<comment type="caution">
    <text evidence="1">The sequence shown here is derived from an EMBL/GenBank/DDBJ whole genome shotgun (WGS) entry which is preliminary data.</text>
</comment>
<proteinExistence type="predicted"/>
<gene>
    <name evidence="1" type="ORF">CH35J_004301</name>
</gene>
<reference evidence="1 2" key="1">
    <citation type="journal article" date="2019" name="Genome Biol. Evol.">
        <title>Genomic Plasticity Mediated by Transposable Elements in the Plant Pathogenic Fungus Colletotrichum higginsianum.</title>
        <authorList>
            <person name="Tsushima A."/>
            <person name="Gan P."/>
            <person name="Kumakura N."/>
            <person name="Narusaka M."/>
            <person name="Takano Y."/>
            <person name="Narusaka Y."/>
            <person name="Shirasu K."/>
        </authorList>
    </citation>
    <scope>NUCLEOTIDE SEQUENCE [LARGE SCALE GENOMIC DNA]</scope>
    <source>
        <strain evidence="1 2">MAFF305635-RFP</strain>
    </source>
</reference>
<sequence length="98" mass="11243">MLRSAKNYAALSRCSGHRGDSASSRVAFDEFLHPRCPVDVQRPTDFSGWICAPNGAIPEVTRERWCSFDGLSFHWFPKERLEDEENRALLREFENDGP</sequence>
<dbReference type="Proteomes" id="UP000305883">
    <property type="component" value="Unassembled WGS sequence"/>
</dbReference>
<dbReference type="EMBL" id="MWPZ01000003">
    <property type="protein sequence ID" value="TID01495.1"/>
    <property type="molecule type" value="Genomic_DNA"/>
</dbReference>
<name>A0A4T0W7N1_9PEZI</name>
<evidence type="ECO:0000313" key="2">
    <source>
        <dbReference type="Proteomes" id="UP000305883"/>
    </source>
</evidence>
<organism evidence="1 2">
    <name type="scientific">Colletotrichum higginsianum</name>
    <dbReference type="NCBI Taxonomy" id="80884"/>
    <lineage>
        <taxon>Eukaryota</taxon>
        <taxon>Fungi</taxon>
        <taxon>Dikarya</taxon>
        <taxon>Ascomycota</taxon>
        <taxon>Pezizomycotina</taxon>
        <taxon>Sordariomycetes</taxon>
        <taxon>Hypocreomycetidae</taxon>
        <taxon>Glomerellales</taxon>
        <taxon>Glomerellaceae</taxon>
        <taxon>Colletotrichum</taxon>
        <taxon>Colletotrichum destructivum species complex</taxon>
    </lineage>
</organism>
<evidence type="ECO:0000313" key="1">
    <source>
        <dbReference type="EMBL" id="TID01495.1"/>
    </source>
</evidence>
<protein>
    <submittedName>
        <fullName evidence="1">Uncharacterized protein</fullName>
    </submittedName>
</protein>